<keyword evidence="1" id="KW-0378">Hydrolase</keyword>
<dbReference type="Pfam" id="PF07859">
    <property type="entry name" value="Abhydrolase_3"/>
    <property type="match status" value="1"/>
</dbReference>
<protein>
    <submittedName>
        <fullName evidence="3">Lipase/esterase</fullName>
    </submittedName>
</protein>
<reference evidence="3" key="1">
    <citation type="journal article" date="2014" name="Int. J. Syst. Evol. Microbiol.">
        <title>Complete genome sequence of Corynebacterium casei LMG S-19264T (=DSM 44701T), isolated from a smear-ripened cheese.</title>
        <authorList>
            <consortium name="US DOE Joint Genome Institute (JGI-PGF)"/>
            <person name="Walter F."/>
            <person name="Albersmeier A."/>
            <person name="Kalinowski J."/>
            <person name="Ruckert C."/>
        </authorList>
    </citation>
    <scope>NUCLEOTIDE SEQUENCE</scope>
    <source>
        <strain evidence="3">CGMCC 4.3508</strain>
    </source>
</reference>
<dbReference type="GO" id="GO:0016787">
    <property type="term" value="F:hydrolase activity"/>
    <property type="evidence" value="ECO:0007669"/>
    <property type="project" value="UniProtKB-KW"/>
</dbReference>
<dbReference type="RefSeq" id="WP_156426390.1">
    <property type="nucleotide sequence ID" value="NZ_BMMH01000025.1"/>
</dbReference>
<evidence type="ECO:0000259" key="2">
    <source>
        <dbReference type="Pfam" id="PF07859"/>
    </source>
</evidence>
<reference evidence="3" key="2">
    <citation type="submission" date="2020-09" db="EMBL/GenBank/DDBJ databases">
        <authorList>
            <person name="Sun Q."/>
            <person name="Zhou Y."/>
        </authorList>
    </citation>
    <scope>NUCLEOTIDE SEQUENCE</scope>
    <source>
        <strain evidence="3">CGMCC 4.3508</strain>
    </source>
</reference>
<proteinExistence type="predicted"/>
<name>A0A917VYT2_9NOCA</name>
<evidence type="ECO:0000313" key="3">
    <source>
        <dbReference type="EMBL" id="GGL40177.1"/>
    </source>
</evidence>
<dbReference type="AlphaFoldDB" id="A0A917VYT2"/>
<feature type="domain" description="Alpha/beta hydrolase fold-3" evidence="2">
    <location>
        <begin position="101"/>
        <end position="306"/>
    </location>
</feature>
<dbReference type="Gene3D" id="3.40.50.1820">
    <property type="entry name" value="alpha/beta hydrolase"/>
    <property type="match status" value="1"/>
</dbReference>
<dbReference type="EMBL" id="BMMH01000025">
    <property type="protein sequence ID" value="GGL40177.1"/>
    <property type="molecule type" value="Genomic_DNA"/>
</dbReference>
<accession>A0A917VYT2</accession>
<dbReference type="SUPFAM" id="SSF53474">
    <property type="entry name" value="alpha/beta-Hydrolases"/>
    <property type="match status" value="1"/>
</dbReference>
<organism evidence="3 4">
    <name type="scientific">Nocardia jinanensis</name>
    <dbReference type="NCBI Taxonomy" id="382504"/>
    <lineage>
        <taxon>Bacteria</taxon>
        <taxon>Bacillati</taxon>
        <taxon>Actinomycetota</taxon>
        <taxon>Actinomycetes</taxon>
        <taxon>Mycobacteriales</taxon>
        <taxon>Nocardiaceae</taxon>
        <taxon>Nocardia</taxon>
    </lineage>
</organism>
<dbReference type="PANTHER" id="PTHR48081">
    <property type="entry name" value="AB HYDROLASE SUPERFAMILY PROTEIN C4A8.06C"/>
    <property type="match status" value="1"/>
</dbReference>
<evidence type="ECO:0000256" key="1">
    <source>
        <dbReference type="ARBA" id="ARBA00022801"/>
    </source>
</evidence>
<dbReference type="PANTHER" id="PTHR48081:SF8">
    <property type="entry name" value="ALPHA_BETA HYDROLASE FOLD-3 DOMAIN-CONTAINING PROTEIN-RELATED"/>
    <property type="match status" value="1"/>
</dbReference>
<dbReference type="Proteomes" id="UP000638263">
    <property type="component" value="Unassembled WGS sequence"/>
</dbReference>
<gene>
    <name evidence="3" type="ORF">GCM10011588_63680</name>
</gene>
<dbReference type="InterPro" id="IPR013094">
    <property type="entry name" value="AB_hydrolase_3"/>
</dbReference>
<dbReference type="InterPro" id="IPR029058">
    <property type="entry name" value="AB_hydrolase_fold"/>
</dbReference>
<keyword evidence="4" id="KW-1185">Reference proteome</keyword>
<dbReference type="InterPro" id="IPR050300">
    <property type="entry name" value="GDXG_lipolytic_enzyme"/>
</dbReference>
<evidence type="ECO:0000313" key="4">
    <source>
        <dbReference type="Proteomes" id="UP000638263"/>
    </source>
</evidence>
<sequence>MSTEVSDAGAAPAANTRGVHDIGLVNPEVAALLSLPAARGRESMFAEPWDPDRARAIVSDLRDSPISGPPPLPIMEVRDFGIGGTPVRLYRPVAGEQLPIVVFFHGGGWVFGDLDTQDYACRALANAGRALVISVDYGLAPEHPFPGPVRECVTVVRELTTLAASLGGDPDRMILAGASSGGNLAAVVALDAVRHGWATPRGQVLVYPPLDATTTSASFRDNASGYMLSAREMRFYWQMYRQEADPRDPRLSPLFADDLTGLPPTLIFTAEFDVLRDDGEAFAQRLRSAGVPVVCRRYDGQIHGFLGLGHIGVDTGHALHEIGRWIREQVR</sequence>
<comment type="caution">
    <text evidence="3">The sequence shown here is derived from an EMBL/GenBank/DDBJ whole genome shotgun (WGS) entry which is preliminary data.</text>
</comment>